<name>A0ABM6LEJ9_9BACI</name>
<dbReference type="CDD" id="cd11527">
    <property type="entry name" value="NTP-PPase_dUTPase"/>
    <property type="match status" value="1"/>
</dbReference>
<organism evidence="2 3">
    <name type="scientific">Bacillus sonorensis</name>
    <dbReference type="NCBI Taxonomy" id="119858"/>
    <lineage>
        <taxon>Bacteria</taxon>
        <taxon>Bacillati</taxon>
        <taxon>Bacillota</taxon>
        <taxon>Bacilli</taxon>
        <taxon>Bacillales</taxon>
        <taxon>Bacillaceae</taxon>
        <taxon>Bacillus</taxon>
    </lineage>
</organism>
<feature type="compositionally biased region" description="Basic and acidic residues" evidence="1">
    <location>
        <begin position="103"/>
        <end position="115"/>
    </location>
</feature>
<evidence type="ECO:0000313" key="3">
    <source>
        <dbReference type="Proteomes" id="UP000196877"/>
    </source>
</evidence>
<dbReference type="Pfam" id="PF08761">
    <property type="entry name" value="dUTPase_2"/>
    <property type="match status" value="1"/>
</dbReference>
<reference evidence="2 3" key="1">
    <citation type="submission" date="2017-06" db="EMBL/GenBank/DDBJ databases">
        <title>Genome sequence of Bacillus sonorensis strain SRCM101395.</title>
        <authorList>
            <person name="Cho S.H."/>
        </authorList>
    </citation>
    <scope>NUCLEOTIDE SEQUENCE [LARGE SCALE GENOMIC DNA]</scope>
    <source>
        <strain evidence="2 3">SRCM101395</strain>
    </source>
</reference>
<dbReference type="Gene3D" id="1.10.4010.10">
    <property type="entry name" value="Type II deoxyuridine triphosphatase"/>
    <property type="match status" value="2"/>
</dbReference>
<dbReference type="InterPro" id="IPR014871">
    <property type="entry name" value="dUTPase/dCTP_pyrophosphatase"/>
</dbReference>
<evidence type="ECO:0000313" key="2">
    <source>
        <dbReference type="EMBL" id="ASB87697.1"/>
    </source>
</evidence>
<dbReference type="RefSeq" id="WP_088272738.1">
    <property type="nucleotide sequence ID" value="NZ_CP021920.1"/>
</dbReference>
<dbReference type="EMBL" id="CP021920">
    <property type="protein sequence ID" value="ASB87697.1"/>
    <property type="molecule type" value="Genomic_DNA"/>
</dbReference>
<sequence length="134" mass="15596">MKDKLNEIFEMQAALDNRIISERSIDKTTDEWVVGITLAMESEIDEIRREVNWKWWKNPKEIDQQALQGEVIDMWHFLLSLSRIVGLTPESIYEVYMAKNAENHARQDGTSDKEGYAANPHPEYFGEPIGKELI</sequence>
<evidence type="ECO:0008006" key="4">
    <source>
        <dbReference type="Google" id="ProtNLM"/>
    </source>
</evidence>
<dbReference type="SUPFAM" id="SSF101386">
    <property type="entry name" value="all-alpha NTP pyrophosphatases"/>
    <property type="match status" value="1"/>
</dbReference>
<evidence type="ECO:0000256" key="1">
    <source>
        <dbReference type="SAM" id="MobiDB-lite"/>
    </source>
</evidence>
<protein>
    <recommendedName>
        <fullName evidence="4">Alpha/beta hydrolase</fullName>
    </recommendedName>
</protein>
<proteinExistence type="predicted"/>
<dbReference type="Proteomes" id="UP000196877">
    <property type="component" value="Chromosome"/>
</dbReference>
<accession>A0ABM6LEJ9</accession>
<gene>
    <name evidence="2" type="ORF">S101395_01161</name>
</gene>
<feature type="region of interest" description="Disordered" evidence="1">
    <location>
        <begin position="103"/>
        <end position="134"/>
    </location>
</feature>
<keyword evidence="3" id="KW-1185">Reference proteome</keyword>